<evidence type="ECO:0000313" key="7">
    <source>
        <dbReference type="Proteomes" id="UP000092612"/>
    </source>
</evidence>
<dbReference type="RefSeq" id="WP_068362951.1">
    <property type="nucleotide sequence ID" value="NZ_CP019337.1"/>
</dbReference>
<dbReference type="EMBL" id="LSFL01000035">
    <property type="protein sequence ID" value="OBY63809.1"/>
    <property type="molecule type" value="Genomic_DNA"/>
</dbReference>
<evidence type="ECO:0000256" key="1">
    <source>
        <dbReference type="ARBA" id="ARBA00010638"/>
    </source>
</evidence>
<reference evidence="7" key="1">
    <citation type="submission" date="2016-02" db="EMBL/GenBank/DDBJ databases">
        <title>Paenibacillus sp. LPB0068, isolated from Crassostrea gigas.</title>
        <authorList>
            <person name="Shin S.-K."/>
            <person name="Yi H."/>
        </authorList>
    </citation>
    <scope>NUCLEOTIDE SEQUENCE [LARGE SCALE GENOMIC DNA]</scope>
    <source>
        <strain evidence="7">KCTC 23969</strain>
    </source>
</reference>
<dbReference type="SUPFAM" id="SSF100950">
    <property type="entry name" value="NagB/RpiA/CoA transferase-like"/>
    <property type="match status" value="1"/>
</dbReference>
<evidence type="ECO:0000256" key="2">
    <source>
        <dbReference type="ARBA" id="ARBA00022741"/>
    </source>
</evidence>
<dbReference type="GO" id="GO:0005524">
    <property type="term" value="F:ATP binding"/>
    <property type="evidence" value="ECO:0007669"/>
    <property type="project" value="UniProtKB-KW"/>
</dbReference>
<comment type="cofactor">
    <cofactor evidence="5">
        <name>Mg(2+)</name>
        <dbReference type="ChEBI" id="CHEBI:18420"/>
    </cofactor>
</comment>
<protein>
    <recommendedName>
        <fullName evidence="5">5-formyltetrahydrofolate cyclo-ligase</fullName>
        <ecNumber evidence="5">6.3.3.2</ecNumber>
    </recommendedName>
</protein>
<dbReference type="GO" id="GO:0009396">
    <property type="term" value="P:folic acid-containing compound biosynthetic process"/>
    <property type="evidence" value="ECO:0007669"/>
    <property type="project" value="TreeGrafter"/>
</dbReference>
<keyword evidence="2 4" id="KW-0547">Nucleotide-binding</keyword>
<comment type="catalytic activity">
    <reaction evidence="5">
        <text>(6S)-5-formyl-5,6,7,8-tetrahydrofolate + ATP = (6R)-5,10-methenyltetrahydrofolate + ADP + phosphate</text>
        <dbReference type="Rhea" id="RHEA:10488"/>
        <dbReference type="ChEBI" id="CHEBI:30616"/>
        <dbReference type="ChEBI" id="CHEBI:43474"/>
        <dbReference type="ChEBI" id="CHEBI:57455"/>
        <dbReference type="ChEBI" id="CHEBI:57457"/>
        <dbReference type="ChEBI" id="CHEBI:456216"/>
        <dbReference type="EC" id="6.3.3.2"/>
    </reaction>
</comment>
<dbReference type="GO" id="GO:0030272">
    <property type="term" value="F:5-formyltetrahydrofolate cyclo-ligase activity"/>
    <property type="evidence" value="ECO:0007669"/>
    <property type="project" value="UniProtKB-EC"/>
</dbReference>
<dbReference type="GO" id="GO:0046872">
    <property type="term" value="F:metal ion binding"/>
    <property type="evidence" value="ECO:0007669"/>
    <property type="project" value="UniProtKB-KW"/>
</dbReference>
<accession>A0A1B8TWD2</accession>
<dbReference type="InterPro" id="IPR024185">
    <property type="entry name" value="FTHF_cligase-like_sf"/>
</dbReference>
<dbReference type="AlphaFoldDB" id="A0A1B8TWD2"/>
<name>A0A1B8TWD2_9FLAO</name>
<dbReference type="PANTHER" id="PTHR23407:SF1">
    <property type="entry name" value="5-FORMYLTETRAHYDROFOLATE CYCLO-LIGASE"/>
    <property type="match status" value="1"/>
</dbReference>
<feature type="binding site" evidence="4">
    <location>
        <begin position="3"/>
        <end position="7"/>
    </location>
    <ligand>
        <name>ATP</name>
        <dbReference type="ChEBI" id="CHEBI:30616"/>
    </ligand>
</feature>
<feature type="binding site" evidence="4">
    <location>
        <position position="48"/>
    </location>
    <ligand>
        <name>substrate</name>
    </ligand>
</feature>
<dbReference type="Gene3D" id="3.40.50.10420">
    <property type="entry name" value="NagB/RpiA/CoA transferase-like"/>
    <property type="match status" value="1"/>
</dbReference>
<comment type="caution">
    <text evidence="6">The sequence shown here is derived from an EMBL/GenBank/DDBJ whole genome shotgun (WGS) entry which is preliminary data.</text>
</comment>
<dbReference type="InterPro" id="IPR002698">
    <property type="entry name" value="FTHF_cligase"/>
</dbReference>
<dbReference type="KEGG" id="prn:BW723_02170"/>
<proteinExistence type="inferred from homology"/>
<keyword evidence="7" id="KW-1185">Reference proteome</keyword>
<feature type="binding site" evidence="4">
    <location>
        <begin position="132"/>
        <end position="140"/>
    </location>
    <ligand>
        <name>ATP</name>
        <dbReference type="ChEBI" id="CHEBI:30616"/>
    </ligand>
</feature>
<keyword evidence="6" id="KW-0436">Ligase</keyword>
<keyword evidence="3 4" id="KW-0067">ATP-binding</keyword>
<evidence type="ECO:0000256" key="3">
    <source>
        <dbReference type="ARBA" id="ARBA00022840"/>
    </source>
</evidence>
<sequence>MKKAELRKIYKQKRQNLSSDEIRQLQESIYNQIYDLDITNINTIHIFLTLEKFQEIDTKPIIDYFRNQNKKIVVSKSNFTNNTLTHFYLEKDTQIELNKYGIPEPKNAKPVSETALDLVFVPLLISDIQNYRIGYGKGFYDRFLTNCRKDVKKIGLNFFKPISKIEDLNAFDIALDQVFYPKESN</sequence>
<dbReference type="GO" id="GO:0035999">
    <property type="term" value="P:tetrahydrofolate interconversion"/>
    <property type="evidence" value="ECO:0007669"/>
    <property type="project" value="TreeGrafter"/>
</dbReference>
<dbReference type="PANTHER" id="PTHR23407">
    <property type="entry name" value="ATPASE INHIBITOR/5-FORMYLTETRAHYDROFOLATE CYCLO-LIGASE"/>
    <property type="match status" value="1"/>
</dbReference>
<dbReference type="Pfam" id="PF01812">
    <property type="entry name" value="5-FTHF_cyc-lig"/>
    <property type="match status" value="1"/>
</dbReference>
<feature type="binding site" evidence="4">
    <location>
        <position position="55"/>
    </location>
    <ligand>
        <name>substrate</name>
    </ligand>
</feature>
<comment type="similarity">
    <text evidence="1 5">Belongs to the 5-formyltetrahydrofolate cyclo-ligase family.</text>
</comment>
<keyword evidence="5" id="KW-0479">Metal-binding</keyword>
<dbReference type="PIRSF" id="PIRSF006806">
    <property type="entry name" value="FTHF_cligase"/>
    <property type="match status" value="1"/>
</dbReference>
<dbReference type="OrthoDB" id="9801938at2"/>
<dbReference type="InterPro" id="IPR037171">
    <property type="entry name" value="NagB/RpiA_transferase-like"/>
</dbReference>
<gene>
    <name evidence="6" type="ORF">LPB301_13530</name>
</gene>
<organism evidence="6 7">
    <name type="scientific">Polaribacter reichenbachii</name>
    <dbReference type="NCBI Taxonomy" id="996801"/>
    <lineage>
        <taxon>Bacteria</taxon>
        <taxon>Pseudomonadati</taxon>
        <taxon>Bacteroidota</taxon>
        <taxon>Flavobacteriia</taxon>
        <taxon>Flavobacteriales</taxon>
        <taxon>Flavobacteriaceae</taxon>
    </lineage>
</organism>
<evidence type="ECO:0000256" key="5">
    <source>
        <dbReference type="RuleBase" id="RU361279"/>
    </source>
</evidence>
<evidence type="ECO:0000313" key="6">
    <source>
        <dbReference type="EMBL" id="OBY63809.1"/>
    </source>
</evidence>
<evidence type="ECO:0000256" key="4">
    <source>
        <dbReference type="PIRSR" id="PIRSR006806-1"/>
    </source>
</evidence>
<dbReference type="STRING" id="996801.BW723_02170"/>
<dbReference type="Proteomes" id="UP000092612">
    <property type="component" value="Unassembled WGS sequence"/>
</dbReference>
<keyword evidence="5" id="KW-0460">Magnesium</keyword>
<dbReference type="NCBIfam" id="TIGR02727">
    <property type="entry name" value="MTHFS_bact"/>
    <property type="match status" value="1"/>
</dbReference>
<dbReference type="EC" id="6.3.3.2" evidence="5"/>